<proteinExistence type="predicted"/>
<accession>A0A2X0WP57</accession>
<keyword evidence="3" id="KW-1185">Reference proteome</keyword>
<evidence type="ECO:0008006" key="4">
    <source>
        <dbReference type="Google" id="ProtNLM"/>
    </source>
</evidence>
<keyword evidence="1" id="KW-1133">Transmembrane helix</keyword>
<protein>
    <recommendedName>
        <fullName evidence="4">ATP synthase I chain</fullName>
    </recommendedName>
</protein>
<gene>
    <name evidence="2" type="ORF">NCTC13093_00523</name>
</gene>
<dbReference type="AlphaFoldDB" id="A0A2X0WP57"/>
<keyword evidence="1" id="KW-0472">Membrane</keyword>
<sequence length="136" mass="15907">MFEPISEDKLYLKKIIIKTIFYDVLFISCICTLICIYAFVFKEPFAVYIKSAVCGCSIFFIADLLSFLVSFKNKNNGLSSGYVLFRVVYGTLFKYFMLVFLFFCAFKFLELNYILMTACFVTSVFFNMIIRFYSAK</sequence>
<reference evidence="2 3" key="1">
    <citation type="submission" date="2018-06" db="EMBL/GenBank/DDBJ databases">
        <authorList>
            <consortium name="Pathogen Informatics"/>
            <person name="Doyle S."/>
        </authorList>
    </citation>
    <scope>NUCLEOTIDE SEQUENCE [LARGE SCALE GENOMIC DNA]</scope>
    <source>
        <strain evidence="2 3">NCTC13093</strain>
    </source>
</reference>
<dbReference type="Proteomes" id="UP000250086">
    <property type="component" value="Unassembled WGS sequence"/>
</dbReference>
<organism evidence="2 3">
    <name type="scientific">Anaerobiospirillum thomasii</name>
    <dbReference type="NCBI Taxonomy" id="179995"/>
    <lineage>
        <taxon>Bacteria</taxon>
        <taxon>Pseudomonadati</taxon>
        <taxon>Pseudomonadota</taxon>
        <taxon>Gammaproteobacteria</taxon>
        <taxon>Aeromonadales</taxon>
        <taxon>Succinivibrionaceae</taxon>
        <taxon>Anaerobiospirillum</taxon>
    </lineage>
</organism>
<feature type="transmembrane region" description="Helical" evidence="1">
    <location>
        <begin position="83"/>
        <end position="108"/>
    </location>
</feature>
<evidence type="ECO:0000256" key="1">
    <source>
        <dbReference type="SAM" id="Phobius"/>
    </source>
</evidence>
<feature type="transmembrane region" description="Helical" evidence="1">
    <location>
        <begin position="47"/>
        <end position="71"/>
    </location>
</feature>
<evidence type="ECO:0000313" key="3">
    <source>
        <dbReference type="Proteomes" id="UP000250086"/>
    </source>
</evidence>
<evidence type="ECO:0000313" key="2">
    <source>
        <dbReference type="EMBL" id="SPT69160.1"/>
    </source>
</evidence>
<feature type="transmembrane region" description="Helical" evidence="1">
    <location>
        <begin position="20"/>
        <end position="41"/>
    </location>
</feature>
<feature type="transmembrane region" description="Helical" evidence="1">
    <location>
        <begin position="114"/>
        <end position="133"/>
    </location>
</feature>
<name>A0A2X0WP57_9GAMM</name>
<dbReference type="EMBL" id="UAPV01000001">
    <property type="protein sequence ID" value="SPT69160.1"/>
    <property type="molecule type" value="Genomic_DNA"/>
</dbReference>
<keyword evidence="1" id="KW-0812">Transmembrane</keyword>